<feature type="compositionally biased region" description="Acidic residues" evidence="1">
    <location>
        <begin position="578"/>
        <end position="593"/>
    </location>
</feature>
<proteinExistence type="predicted"/>
<dbReference type="Proteomes" id="UP001497392">
    <property type="component" value="Unassembled WGS sequence"/>
</dbReference>
<comment type="caution">
    <text evidence="3">The sequence shown here is derived from an EMBL/GenBank/DDBJ whole genome shotgun (WGS) entry which is preliminary data.</text>
</comment>
<feature type="domain" description="Replication origin-binding protein" evidence="2">
    <location>
        <begin position="742"/>
        <end position="864"/>
    </location>
</feature>
<dbReference type="EMBL" id="CAXHTA020000015">
    <property type="protein sequence ID" value="CAL5226125.1"/>
    <property type="molecule type" value="Genomic_DNA"/>
</dbReference>
<evidence type="ECO:0000256" key="1">
    <source>
        <dbReference type="SAM" id="MobiDB-lite"/>
    </source>
</evidence>
<feature type="region of interest" description="Disordered" evidence="1">
    <location>
        <begin position="574"/>
        <end position="625"/>
    </location>
</feature>
<feature type="compositionally biased region" description="Acidic residues" evidence="1">
    <location>
        <begin position="602"/>
        <end position="619"/>
    </location>
</feature>
<evidence type="ECO:0000313" key="4">
    <source>
        <dbReference type="Proteomes" id="UP001497392"/>
    </source>
</evidence>
<sequence>MAAMAATTKVMLKKAEATQVLGEVVGSVMSNDNVVRVRLGSLWFGNQREKREGEVERKDGQGRLVKRAVDKKGIECMQDYAAASGHEVQMRVSVGELNETYGSYATVEDWVSHVGESEHWYEIVPRNTARWFYLDLDWDVEQIIKNLGAPTEEPEATVMKVVDRVQRLADTMYEEEVPREVQISCATGKYDSSRWKGVKKASYHVVFRFGFEDQAQGALFAQHAWKTLNDERASSTTWNSQDKKTGKWTVEPVMDKNPYGSNQSWRMLGSRKWGEKSRDRVLKAVMGSSPRVEDHMVVMYSAEARDSAAFVRMEVAPRRMPTVTRAATRPARETGEVAASFAVEDRLRVPFELCERVCLGLPEGALDDYKEWMRIAVWGLTNMAWENEYVKAAVRELSHKVSARSRGYDPAALDGQLDRCQPRAGGISWPSIRSKLYEVNPELFKDLVQGPQQVHMRVDRRHEYARQYNAHPEEYMDVITELQVYSAERVKAYNFGKTDVIVVQAGYGRGKTYQTERLLKMTRKNEFVARYPRVLALSSRQTFTRSMVRRYNRMLAEHCDTEVDEELLFRDYRKPDEVEMEDDEEVDEAEEGVSEERVSDDGVSEENEEAASEEAASEEDAARERELGEYSRMGIQMESLFKLGDAEYDLLLVDESETILGQFTSPTMQSRLQKCFETFRRLLIKTAKIVVMDAYMTDKTLSVLRHLKSERGDMRVSCQINTMVKTGRTARRIVGNNEKKKILAAICAKLQAGKRVVLFSTSATFGKEAYAYIAAASPGTVTRLYLGKGDARLQKRELGMVNRSWKALDCLIYSPVLLNGVSFDVAKHFDVLFMYVTNTSCCIRDVFQASARVRDYSEDVMYYVLKLEQRQTREVLLTYEGVLADVTMRGELQAAYLGEAERADPMRRDGLGELAVLLDDTEDITEDAAMEEFMLRARRTQLSRRLTKTPAMLLDIHVRNRLEENMTRYPEACEETFKAMLEMTGFTSGEDVTAEELAGWGGPPAPSRRRRRKVASDVSVTMAYKDIECNLDPAREETLKRKVAQGEASLEESQALKRHWFDSTIVGERETEEGLRAAVFNGMQANPKNLETLLNVFVILKRGGVEEAERELSGNPYKEMLPTRWAIVRGVENLCTALGLQHPLDTTKRFSEATLKSESAGVKRVVRELLRLYGKKSRAVEGRHELKTHVGNVLEEFCGCDLQVHERIHWVDGRTVKDYEYSVRIKDPYAIDVDRLLRV</sequence>
<gene>
    <name evidence="3" type="primary">g8942</name>
    <name evidence="3" type="ORF">VP750_LOCUS8031</name>
</gene>
<dbReference type="Pfam" id="PF02399">
    <property type="entry name" value="Herpes_ori_bp"/>
    <property type="match status" value="2"/>
</dbReference>
<evidence type="ECO:0000313" key="3">
    <source>
        <dbReference type="EMBL" id="CAL5226125.1"/>
    </source>
</evidence>
<keyword evidence="4" id="KW-1185">Reference proteome</keyword>
<evidence type="ECO:0000259" key="2">
    <source>
        <dbReference type="Pfam" id="PF02399"/>
    </source>
</evidence>
<accession>A0ABP1G476</accession>
<dbReference type="InterPro" id="IPR003450">
    <property type="entry name" value="Replication_origin-bd"/>
</dbReference>
<reference evidence="3 4" key="1">
    <citation type="submission" date="2024-06" db="EMBL/GenBank/DDBJ databases">
        <authorList>
            <person name="Kraege A."/>
            <person name="Thomma B."/>
        </authorList>
    </citation>
    <scope>NUCLEOTIDE SEQUENCE [LARGE SCALE GENOMIC DNA]</scope>
</reference>
<name>A0ABP1G476_9CHLO</name>
<protein>
    <submittedName>
        <fullName evidence="3">G8942 protein</fullName>
    </submittedName>
</protein>
<organism evidence="3 4">
    <name type="scientific">Coccomyxa viridis</name>
    <dbReference type="NCBI Taxonomy" id="1274662"/>
    <lineage>
        <taxon>Eukaryota</taxon>
        <taxon>Viridiplantae</taxon>
        <taxon>Chlorophyta</taxon>
        <taxon>core chlorophytes</taxon>
        <taxon>Trebouxiophyceae</taxon>
        <taxon>Trebouxiophyceae incertae sedis</taxon>
        <taxon>Coccomyxaceae</taxon>
        <taxon>Coccomyxa</taxon>
    </lineage>
</organism>
<feature type="domain" description="Replication origin-binding protein" evidence="2">
    <location>
        <begin position="628"/>
        <end position="732"/>
    </location>
</feature>